<feature type="transmembrane region" description="Helical" evidence="9">
    <location>
        <begin position="165"/>
        <end position="184"/>
    </location>
</feature>
<protein>
    <submittedName>
        <fullName evidence="12">Uncharacterized protein</fullName>
    </submittedName>
</protein>
<dbReference type="Pfam" id="PF13405">
    <property type="entry name" value="EF-hand_6"/>
    <property type="match status" value="1"/>
</dbReference>
<evidence type="ECO:0000259" key="11">
    <source>
        <dbReference type="PROSITE" id="PS50893"/>
    </source>
</evidence>
<dbReference type="Pfam" id="PF00005">
    <property type="entry name" value="ABC_tran"/>
    <property type="match status" value="1"/>
</dbReference>
<dbReference type="PROSITE" id="PS00018">
    <property type="entry name" value="EF_HAND_1"/>
    <property type="match status" value="1"/>
</dbReference>
<dbReference type="PROSITE" id="PS50893">
    <property type="entry name" value="ABC_TRANSPORTER_2"/>
    <property type="match status" value="1"/>
</dbReference>
<evidence type="ECO:0000256" key="7">
    <source>
        <dbReference type="ARBA" id="ARBA00022989"/>
    </source>
</evidence>
<reference evidence="12" key="1">
    <citation type="submission" date="2021-01" db="EMBL/GenBank/DDBJ databases">
        <authorList>
            <person name="Corre E."/>
            <person name="Pelletier E."/>
            <person name="Niang G."/>
            <person name="Scheremetjew M."/>
            <person name="Finn R."/>
            <person name="Kale V."/>
            <person name="Holt S."/>
            <person name="Cochrane G."/>
            <person name="Meng A."/>
            <person name="Brown T."/>
            <person name="Cohen L."/>
        </authorList>
    </citation>
    <scope>NUCLEOTIDE SEQUENCE</scope>
    <source>
        <strain evidence="12">MM31A-1</strain>
    </source>
</reference>
<feature type="transmembrane region" description="Helical" evidence="9">
    <location>
        <begin position="1138"/>
        <end position="1160"/>
    </location>
</feature>
<dbReference type="InterPro" id="IPR050352">
    <property type="entry name" value="ABCG_transporters"/>
</dbReference>
<feature type="transmembrane region" description="Helical" evidence="9">
    <location>
        <begin position="1093"/>
        <end position="1117"/>
    </location>
</feature>
<feature type="transmembrane region" description="Helical" evidence="9">
    <location>
        <begin position="994"/>
        <end position="1013"/>
    </location>
</feature>
<dbReference type="PANTHER" id="PTHR48041:SF91">
    <property type="entry name" value="ABC TRANSPORTER G FAMILY MEMBER 28"/>
    <property type="match status" value="1"/>
</dbReference>
<dbReference type="PROSITE" id="PS50222">
    <property type="entry name" value="EF_HAND_2"/>
    <property type="match status" value="1"/>
</dbReference>
<dbReference type="PANTHER" id="PTHR48041">
    <property type="entry name" value="ABC TRANSPORTER G FAMILY MEMBER 28"/>
    <property type="match status" value="1"/>
</dbReference>
<organism evidence="12">
    <name type="scientific">Chaetoceros debilis</name>
    <dbReference type="NCBI Taxonomy" id="122233"/>
    <lineage>
        <taxon>Eukaryota</taxon>
        <taxon>Sar</taxon>
        <taxon>Stramenopiles</taxon>
        <taxon>Ochrophyta</taxon>
        <taxon>Bacillariophyta</taxon>
        <taxon>Coscinodiscophyceae</taxon>
        <taxon>Chaetocerotophycidae</taxon>
        <taxon>Chaetocerotales</taxon>
        <taxon>Chaetocerotaceae</taxon>
        <taxon>Chaetoceros</taxon>
    </lineage>
</organism>
<dbReference type="PROSITE" id="PS00211">
    <property type="entry name" value="ABC_TRANSPORTER_1"/>
    <property type="match status" value="1"/>
</dbReference>
<dbReference type="InterPro" id="IPR043926">
    <property type="entry name" value="ABCG_dom"/>
</dbReference>
<dbReference type="InterPro" id="IPR003593">
    <property type="entry name" value="AAA+_ATPase"/>
</dbReference>
<dbReference type="InterPro" id="IPR003439">
    <property type="entry name" value="ABC_transporter-like_ATP-bd"/>
</dbReference>
<dbReference type="Pfam" id="PF19055">
    <property type="entry name" value="ABC2_membrane_7"/>
    <property type="match status" value="1"/>
</dbReference>
<keyword evidence="7 9" id="KW-1133">Transmembrane helix</keyword>
<dbReference type="FunFam" id="3.40.50.300:FF:000367">
    <property type="entry name" value="ABC transporter G family member 24"/>
    <property type="match status" value="1"/>
</dbReference>
<dbReference type="InterPro" id="IPR018247">
    <property type="entry name" value="EF_Hand_1_Ca_BS"/>
</dbReference>
<dbReference type="GO" id="GO:0016020">
    <property type="term" value="C:membrane"/>
    <property type="evidence" value="ECO:0007669"/>
    <property type="project" value="UniProtKB-SubCell"/>
</dbReference>
<feature type="transmembrane region" description="Helical" evidence="9">
    <location>
        <begin position="965"/>
        <end position="987"/>
    </location>
</feature>
<dbReference type="SMART" id="SM00382">
    <property type="entry name" value="AAA"/>
    <property type="match status" value="1"/>
</dbReference>
<dbReference type="InterPro" id="IPR002048">
    <property type="entry name" value="EF_hand_dom"/>
</dbReference>
<dbReference type="AlphaFoldDB" id="A0A7S3QD08"/>
<evidence type="ECO:0000256" key="5">
    <source>
        <dbReference type="ARBA" id="ARBA00022837"/>
    </source>
</evidence>
<accession>A0A7S3QD08</accession>
<comment type="subcellular location">
    <subcellularLocation>
        <location evidence="1">Membrane</location>
        <topology evidence="1">Multi-pass membrane protein</topology>
    </subcellularLocation>
</comment>
<dbReference type="GO" id="GO:0005524">
    <property type="term" value="F:ATP binding"/>
    <property type="evidence" value="ECO:0007669"/>
    <property type="project" value="UniProtKB-KW"/>
</dbReference>
<keyword evidence="3 9" id="KW-0812">Transmembrane</keyword>
<keyword evidence="8 9" id="KW-0472">Membrane</keyword>
<dbReference type="InterPro" id="IPR011992">
    <property type="entry name" value="EF-hand-dom_pair"/>
</dbReference>
<evidence type="ECO:0000256" key="6">
    <source>
        <dbReference type="ARBA" id="ARBA00022840"/>
    </source>
</evidence>
<keyword evidence="5" id="KW-0106">Calcium</keyword>
<evidence type="ECO:0000256" key="9">
    <source>
        <dbReference type="SAM" id="Phobius"/>
    </source>
</evidence>
<feature type="domain" description="ABC transporter" evidence="11">
    <location>
        <begin position="470"/>
        <end position="714"/>
    </location>
</feature>
<evidence type="ECO:0000256" key="8">
    <source>
        <dbReference type="ARBA" id="ARBA00023136"/>
    </source>
</evidence>
<dbReference type="GO" id="GO:0140359">
    <property type="term" value="F:ABC-type transporter activity"/>
    <property type="evidence" value="ECO:0007669"/>
    <property type="project" value="InterPro"/>
</dbReference>
<dbReference type="InterPro" id="IPR017871">
    <property type="entry name" value="ABC_transporter-like_CS"/>
</dbReference>
<dbReference type="InterPro" id="IPR027417">
    <property type="entry name" value="P-loop_NTPase"/>
</dbReference>
<dbReference type="GO" id="GO:0005509">
    <property type="term" value="F:calcium ion binding"/>
    <property type="evidence" value="ECO:0007669"/>
    <property type="project" value="InterPro"/>
</dbReference>
<dbReference type="SUPFAM" id="SSF52540">
    <property type="entry name" value="P-loop containing nucleoside triphosphate hydrolases"/>
    <property type="match status" value="1"/>
</dbReference>
<keyword evidence="6" id="KW-0067">ATP-binding</keyword>
<dbReference type="GO" id="GO:0016887">
    <property type="term" value="F:ATP hydrolysis activity"/>
    <property type="evidence" value="ECO:0007669"/>
    <property type="project" value="InterPro"/>
</dbReference>
<evidence type="ECO:0000256" key="3">
    <source>
        <dbReference type="ARBA" id="ARBA00022692"/>
    </source>
</evidence>
<evidence type="ECO:0000256" key="2">
    <source>
        <dbReference type="ARBA" id="ARBA00022448"/>
    </source>
</evidence>
<feature type="domain" description="EF-hand" evidence="10">
    <location>
        <begin position="247"/>
        <end position="276"/>
    </location>
</feature>
<dbReference type="Gene3D" id="3.40.50.300">
    <property type="entry name" value="P-loop containing nucleotide triphosphate hydrolases"/>
    <property type="match status" value="1"/>
</dbReference>
<evidence type="ECO:0000313" key="12">
    <source>
        <dbReference type="EMBL" id="CAE0473697.1"/>
    </source>
</evidence>
<dbReference type="EMBL" id="HBIO01024132">
    <property type="protein sequence ID" value="CAE0473697.1"/>
    <property type="molecule type" value="Transcribed_RNA"/>
</dbReference>
<proteinExistence type="predicted"/>
<keyword evidence="4" id="KW-0547">Nucleotide-binding</keyword>
<evidence type="ECO:0000256" key="1">
    <source>
        <dbReference type="ARBA" id="ARBA00004141"/>
    </source>
</evidence>
<evidence type="ECO:0000259" key="10">
    <source>
        <dbReference type="PROSITE" id="PS50222"/>
    </source>
</evidence>
<dbReference type="SMART" id="SM01411">
    <property type="entry name" value="Ephrin_rec_like"/>
    <property type="match status" value="1"/>
</dbReference>
<dbReference type="CDD" id="cd03213">
    <property type="entry name" value="ABCG_EPDR"/>
    <property type="match status" value="1"/>
</dbReference>
<name>A0A7S3QD08_9STRA</name>
<gene>
    <name evidence="12" type="ORF">CDEB00056_LOCUS18550</name>
</gene>
<sequence length="1161" mass="128256">MDRFSFQNNNFKLNSLSLTQQHYLAARRRMTTPQKQPFPAIAGLVLFTLVRSGGSSTSDCPAGYICKLIDGVIANPIQSTNCSDLKNQVYDAGYGNILDGTYCPEGVETLQNCPVGRYCEDPAEAPKICPEGYFCPTKTADFTNFKCVDCKAGAKSYPIRLSTGYMIAAVVGAVFLATFLYLYLRVTKHGQKKNEDNGRKNASKLRAREHARLQRAKPILQKIDRRLGGAYIVQLNSAGELVDYDSKYLFNAIDTDNTGFLSFDELQKALQLPSSQLHVFIKMMIDAGGVSSSFANRMVSREVVSREVFADSFLDTITKFANFDIHKDAIDLFEEIVREHGVSNPDEISLDLLKYSSLSLFLSDKDILKLTRLLQLEIGDEDLFELDPPSPALMIKKKEGKGGSSSRLIDLGISSIAKQVSSSIAKQVSATFLGAKDVPTISKEDFAAKYPSMLQVVVKEDEEQLQQCDIRFENLSLHVHVKKEDVPVVNNVSGRVQSGAMTALMGGSGAGKTSLLNSLCGRAYYGTVSGKVIINGQEANIDEFTDIMGFVPQDDIVFAELTVRENLIYAGKFKLPKDTPMNNIKDLADEVIADLGLTRVADSRVGDVTRRGVSGGEKKRVNIGLELMAKPSILFLDEPTSGLDSSSAMVVIQCLKHLVVNQGMTVCCVIHQPRKAIFKMFDSLILLGVGGSLVYHGPTDTSRQYFTNMNYELPEGESLADWLIDISSGELEPNSGRMLLHRQSSTLQEMSNIEKASINRESLYENWKLHCENQSAEDIQKPEDTLPHSRTNKPGFVSQTWYQLTRCAILFNRNISAELQDAFLYIFSLVAIVLLEDPLTLTSDLQLGVPNEYSVLTGVGNGVEENIIFDNIALPNLFSHARRGMEVSTNFTTKTSIVICVLTALSSVKALTQKRIEFFREAGSGYDINAYYLAVNIFDTIRVSIKMVMLGLINLTFRNTAATPAAMLLQFILLGWIAASWGLLFPLCVAPTNVFMVAGFFSVFTSLLLSGAIGTPIEYENIYDVPIVNVFSSFIGIPRFFTESLVINEIKTTPEQHGFTWADNDSSIFEKSSYFLRYGGNDSDVYGMSKNGWYWGVLPSIFVGLTIRTLGFILIHACNRPNRLKQKLSSDLKNNSSVQIGSVLFVGLFTGFAVIAAILFI</sequence>
<evidence type="ECO:0000256" key="4">
    <source>
        <dbReference type="ARBA" id="ARBA00022741"/>
    </source>
</evidence>
<keyword evidence="2" id="KW-0813">Transport</keyword>
<dbReference type="SUPFAM" id="SSF47473">
    <property type="entry name" value="EF-hand"/>
    <property type="match status" value="1"/>
</dbReference>